<dbReference type="EMBL" id="JARKNE010000001">
    <property type="protein sequence ID" value="KAK5846145.1"/>
    <property type="molecule type" value="Genomic_DNA"/>
</dbReference>
<evidence type="ECO:0000259" key="1">
    <source>
        <dbReference type="Pfam" id="PF00078"/>
    </source>
</evidence>
<dbReference type="PANTHER" id="PTHR46890:SF48">
    <property type="entry name" value="RNA-DIRECTED DNA POLYMERASE"/>
    <property type="match status" value="1"/>
</dbReference>
<reference evidence="2 3" key="1">
    <citation type="submission" date="2023-03" db="EMBL/GenBank/DDBJ databases">
        <title>WGS of Gossypium arboreum.</title>
        <authorList>
            <person name="Yu D."/>
        </authorList>
    </citation>
    <scope>NUCLEOTIDE SEQUENCE [LARGE SCALE GENOMIC DNA]</scope>
    <source>
        <tissue evidence="2">Leaf</tissue>
    </source>
</reference>
<name>A0ABR0R3I7_GOSAR</name>
<comment type="caution">
    <text evidence="2">The sequence shown here is derived from an EMBL/GenBank/DDBJ whole genome shotgun (WGS) entry which is preliminary data.</text>
</comment>
<gene>
    <name evidence="2" type="ORF">PVK06_002416</name>
</gene>
<protein>
    <recommendedName>
        <fullName evidence="1">Reverse transcriptase domain-containing protein</fullName>
    </recommendedName>
</protein>
<proteinExistence type="predicted"/>
<accession>A0ABR0R3I7</accession>
<feature type="domain" description="Reverse transcriptase" evidence="1">
    <location>
        <begin position="2"/>
        <end position="117"/>
    </location>
</feature>
<organism evidence="2 3">
    <name type="scientific">Gossypium arboreum</name>
    <name type="common">Tree cotton</name>
    <name type="synonym">Gossypium nanking</name>
    <dbReference type="NCBI Taxonomy" id="29729"/>
    <lineage>
        <taxon>Eukaryota</taxon>
        <taxon>Viridiplantae</taxon>
        <taxon>Streptophyta</taxon>
        <taxon>Embryophyta</taxon>
        <taxon>Tracheophyta</taxon>
        <taxon>Spermatophyta</taxon>
        <taxon>Magnoliopsida</taxon>
        <taxon>eudicotyledons</taxon>
        <taxon>Gunneridae</taxon>
        <taxon>Pentapetalae</taxon>
        <taxon>rosids</taxon>
        <taxon>malvids</taxon>
        <taxon>Malvales</taxon>
        <taxon>Malvaceae</taxon>
        <taxon>Malvoideae</taxon>
        <taxon>Gossypium</taxon>
    </lineage>
</organism>
<keyword evidence="3" id="KW-1185">Reference proteome</keyword>
<sequence>MSKACDRVEWDFLAEMMTHLGFHADWIVLIVRCVCSVSYSVSLNGSNGEWFSPSRDLRQGDPLSPCLFFICVEGFSRLINEAKQKGLMRGASVGREIFSINHLFFPNDCILFGDDYNEGANVV</sequence>
<dbReference type="InterPro" id="IPR000477">
    <property type="entry name" value="RT_dom"/>
</dbReference>
<dbReference type="Proteomes" id="UP001358586">
    <property type="component" value="Chromosome 1"/>
</dbReference>
<dbReference type="InterPro" id="IPR052343">
    <property type="entry name" value="Retrotransposon-Effector_Assoc"/>
</dbReference>
<evidence type="ECO:0000313" key="2">
    <source>
        <dbReference type="EMBL" id="KAK5846145.1"/>
    </source>
</evidence>
<evidence type="ECO:0000313" key="3">
    <source>
        <dbReference type="Proteomes" id="UP001358586"/>
    </source>
</evidence>
<dbReference type="Pfam" id="PF00078">
    <property type="entry name" value="RVT_1"/>
    <property type="match status" value="1"/>
</dbReference>
<dbReference type="PANTHER" id="PTHR46890">
    <property type="entry name" value="NON-LTR RETROLELEMENT REVERSE TRANSCRIPTASE-LIKE PROTEIN-RELATED"/>
    <property type="match status" value="1"/>
</dbReference>